<name>A0A9D4HUP8_DREPO</name>
<sequence>MFQGLLIVGFLLGGEVLDEEPACYTTNRFEYEKNVLEKMLYLEQFKADATVKLIYLEQSKADAT</sequence>
<reference evidence="2" key="2">
    <citation type="submission" date="2020-11" db="EMBL/GenBank/DDBJ databases">
        <authorList>
            <person name="McCartney M.A."/>
            <person name="Auch B."/>
            <person name="Kono T."/>
            <person name="Mallez S."/>
            <person name="Becker A."/>
            <person name="Gohl D.M."/>
            <person name="Silverstein K.A.T."/>
            <person name="Koren S."/>
            <person name="Bechman K.B."/>
            <person name="Herman A."/>
            <person name="Abrahante J.E."/>
            <person name="Garbe J."/>
        </authorList>
    </citation>
    <scope>NUCLEOTIDE SEQUENCE</scope>
    <source>
        <strain evidence="2">Duluth1</strain>
        <tissue evidence="2">Whole animal</tissue>
    </source>
</reference>
<evidence type="ECO:0000313" key="3">
    <source>
        <dbReference type="Proteomes" id="UP000828390"/>
    </source>
</evidence>
<dbReference type="AlphaFoldDB" id="A0A9D4HUP8"/>
<accession>A0A9D4HUP8</accession>
<organism evidence="2 3">
    <name type="scientific">Dreissena polymorpha</name>
    <name type="common">Zebra mussel</name>
    <name type="synonym">Mytilus polymorpha</name>
    <dbReference type="NCBI Taxonomy" id="45954"/>
    <lineage>
        <taxon>Eukaryota</taxon>
        <taxon>Metazoa</taxon>
        <taxon>Spiralia</taxon>
        <taxon>Lophotrochozoa</taxon>
        <taxon>Mollusca</taxon>
        <taxon>Bivalvia</taxon>
        <taxon>Autobranchia</taxon>
        <taxon>Heteroconchia</taxon>
        <taxon>Euheterodonta</taxon>
        <taxon>Imparidentia</taxon>
        <taxon>Neoheterodontei</taxon>
        <taxon>Myida</taxon>
        <taxon>Dreissenoidea</taxon>
        <taxon>Dreissenidae</taxon>
        <taxon>Dreissena</taxon>
    </lineage>
</organism>
<proteinExistence type="predicted"/>
<feature type="chain" id="PRO_5039248695" evidence="1">
    <location>
        <begin position="19"/>
        <end position="64"/>
    </location>
</feature>
<reference evidence="2" key="1">
    <citation type="journal article" date="2019" name="bioRxiv">
        <title>The Genome of the Zebra Mussel, Dreissena polymorpha: A Resource for Invasive Species Research.</title>
        <authorList>
            <person name="McCartney M.A."/>
            <person name="Auch B."/>
            <person name="Kono T."/>
            <person name="Mallez S."/>
            <person name="Zhang Y."/>
            <person name="Obille A."/>
            <person name="Becker A."/>
            <person name="Abrahante J.E."/>
            <person name="Garbe J."/>
            <person name="Badalamenti J.P."/>
            <person name="Herman A."/>
            <person name="Mangelson H."/>
            <person name="Liachko I."/>
            <person name="Sullivan S."/>
            <person name="Sone E.D."/>
            <person name="Koren S."/>
            <person name="Silverstein K.A.T."/>
            <person name="Beckman K.B."/>
            <person name="Gohl D.M."/>
        </authorList>
    </citation>
    <scope>NUCLEOTIDE SEQUENCE</scope>
    <source>
        <strain evidence="2">Duluth1</strain>
        <tissue evidence="2">Whole animal</tissue>
    </source>
</reference>
<keyword evidence="1" id="KW-0732">Signal</keyword>
<dbReference type="Proteomes" id="UP000828390">
    <property type="component" value="Unassembled WGS sequence"/>
</dbReference>
<dbReference type="EMBL" id="JAIWYP010000011">
    <property type="protein sequence ID" value="KAH3733687.1"/>
    <property type="molecule type" value="Genomic_DNA"/>
</dbReference>
<gene>
    <name evidence="2" type="ORF">DPMN_040120</name>
</gene>
<feature type="signal peptide" evidence="1">
    <location>
        <begin position="1"/>
        <end position="18"/>
    </location>
</feature>
<keyword evidence="3" id="KW-1185">Reference proteome</keyword>
<evidence type="ECO:0000313" key="2">
    <source>
        <dbReference type="EMBL" id="KAH3733687.1"/>
    </source>
</evidence>
<protein>
    <submittedName>
        <fullName evidence="2">Uncharacterized protein</fullName>
    </submittedName>
</protein>
<evidence type="ECO:0000256" key="1">
    <source>
        <dbReference type="SAM" id="SignalP"/>
    </source>
</evidence>
<comment type="caution">
    <text evidence="2">The sequence shown here is derived from an EMBL/GenBank/DDBJ whole genome shotgun (WGS) entry which is preliminary data.</text>
</comment>